<organism evidence="1 2">
    <name type="scientific">Glaciimonas immobilis</name>
    <dbReference type="NCBI Taxonomy" id="728004"/>
    <lineage>
        <taxon>Bacteria</taxon>
        <taxon>Pseudomonadati</taxon>
        <taxon>Pseudomonadota</taxon>
        <taxon>Betaproteobacteria</taxon>
        <taxon>Burkholderiales</taxon>
        <taxon>Oxalobacteraceae</taxon>
        <taxon>Glaciimonas</taxon>
    </lineage>
</organism>
<comment type="caution">
    <text evidence="1">The sequence shown here is derived from an EMBL/GenBank/DDBJ whole genome shotgun (WGS) entry which is preliminary data.</text>
</comment>
<reference evidence="1 2" key="1">
    <citation type="submission" date="2020-08" db="EMBL/GenBank/DDBJ databases">
        <title>Genomic Encyclopedia of Type Strains, Phase IV (KMG-IV): sequencing the most valuable type-strain genomes for metagenomic binning, comparative biology and taxonomic classification.</title>
        <authorList>
            <person name="Goeker M."/>
        </authorList>
    </citation>
    <scope>NUCLEOTIDE SEQUENCE [LARGE SCALE GENOMIC DNA]</scope>
    <source>
        <strain evidence="1 2">DSM 23240</strain>
    </source>
</reference>
<dbReference type="EMBL" id="JACHHQ010000005">
    <property type="protein sequence ID" value="MBB5200836.1"/>
    <property type="molecule type" value="Genomic_DNA"/>
</dbReference>
<dbReference type="Proteomes" id="UP000571084">
    <property type="component" value="Unassembled WGS sequence"/>
</dbReference>
<accession>A0A840RVB7</accession>
<evidence type="ECO:0000313" key="2">
    <source>
        <dbReference type="Proteomes" id="UP000571084"/>
    </source>
</evidence>
<sequence>MHRVQAEIDAGHPAEELHRVDNLTWHFMQVEGMSFDEAVCKAAEIVVSGQVAACEATCVDVMALFNRLTQ</sequence>
<dbReference type="RefSeq" id="WP_168055716.1">
    <property type="nucleotide sequence ID" value="NZ_JAAOZT010000007.1"/>
</dbReference>
<keyword evidence="2" id="KW-1185">Reference proteome</keyword>
<proteinExistence type="predicted"/>
<gene>
    <name evidence="1" type="ORF">HNR39_002678</name>
</gene>
<name>A0A840RVB7_9BURK</name>
<protein>
    <submittedName>
        <fullName evidence="1">Uncharacterized protein</fullName>
    </submittedName>
</protein>
<evidence type="ECO:0000313" key="1">
    <source>
        <dbReference type="EMBL" id="MBB5200836.1"/>
    </source>
</evidence>
<dbReference type="AlphaFoldDB" id="A0A840RVB7"/>